<protein>
    <submittedName>
        <fullName evidence="2">Uncharacterized protein</fullName>
    </submittedName>
</protein>
<reference evidence="2" key="1">
    <citation type="submission" date="2024-03" db="EMBL/GenBank/DDBJ databases">
        <title>Complete genome sequence of Sulfurisphaera javensis strain KD-1.</title>
        <authorList>
            <person name="Sakai H."/>
            <person name="Nur N."/>
            <person name="Suwanto A."/>
            <person name="Kurosawa N."/>
        </authorList>
    </citation>
    <scope>NUCLEOTIDE SEQUENCE</scope>
    <source>
        <strain evidence="2">KD-1</strain>
    </source>
</reference>
<evidence type="ECO:0000256" key="1">
    <source>
        <dbReference type="SAM" id="Phobius"/>
    </source>
</evidence>
<feature type="transmembrane region" description="Helical" evidence="1">
    <location>
        <begin position="244"/>
        <end position="264"/>
    </location>
</feature>
<feature type="transmembrane region" description="Helical" evidence="1">
    <location>
        <begin position="6"/>
        <end position="30"/>
    </location>
</feature>
<organism evidence="2">
    <name type="scientific">Sulfurisphaera javensis</name>
    <dbReference type="NCBI Taxonomy" id="2049879"/>
    <lineage>
        <taxon>Archaea</taxon>
        <taxon>Thermoproteota</taxon>
        <taxon>Thermoprotei</taxon>
        <taxon>Sulfolobales</taxon>
        <taxon>Sulfolobaceae</taxon>
        <taxon>Sulfurisphaera</taxon>
    </lineage>
</organism>
<dbReference type="RefSeq" id="WP_369609470.1">
    <property type="nucleotide sequence ID" value="NZ_AP031322.1"/>
</dbReference>
<name>A0AAT9GSX5_9CREN</name>
<keyword evidence="1" id="KW-0472">Membrane</keyword>
<proteinExistence type="predicted"/>
<dbReference type="AlphaFoldDB" id="A0AAT9GSX5"/>
<dbReference type="KEGG" id="sjv:SJAV_18570"/>
<gene>
    <name evidence="2" type="ORF">SJAV_18570</name>
</gene>
<sequence>MRPKLYLIFSLVLILFGIFVSIIFPVAWYFTTYSHYTYHSIQKGSKFIYNMTYIIMAQPLSNIKNSTYMAIIKSNSGMFNLSICIKDLGNNSFRIKVTAIPPKNFLDYINTTFPSTYTTILNSSSKTLQTFVVLNKSAKSKLAGIFPVSSLGGIFFKYYTVSPDGYAPNTYVKTSNGFYALGTTATESSAMVIHHIDPLLSNFIYTNKAYSYPNATAFYTIALVYTNTAPSVNWSWLFLQYFDFAAPINFILIVAGIALLIYYFRKG</sequence>
<keyword evidence="1" id="KW-0812">Transmembrane</keyword>
<dbReference type="EMBL" id="AP031322">
    <property type="protein sequence ID" value="BFH73913.1"/>
    <property type="molecule type" value="Genomic_DNA"/>
</dbReference>
<accession>A0AAT9GSX5</accession>
<evidence type="ECO:0000313" key="2">
    <source>
        <dbReference type="EMBL" id="BFH73913.1"/>
    </source>
</evidence>
<keyword evidence="1" id="KW-1133">Transmembrane helix</keyword>
<dbReference type="GeneID" id="92354810"/>